<evidence type="ECO:0000256" key="1">
    <source>
        <dbReference type="ARBA" id="ARBA00022803"/>
    </source>
</evidence>
<dbReference type="PROSITE" id="PS50005">
    <property type="entry name" value="TPR"/>
    <property type="match status" value="3"/>
</dbReference>
<sequence>MSTIFEQVKLLFDQELYSNVVSLVNMVSTATEHNPQMMSMADKLQMLIYYGDSLFHLGQYRLADSVYRHAIQFRKSIIKSKSTTKINENNRDIVSDVDIKYQMHLCAVKLNQLDEAIRILQSIFAKQRTPKINMALAKRFQMLGMERPAITAYKEVLRECPMALEAAEALLALGVSAAEVESLVLDSSVTGMDWMTSWIKAHAHTQNKEYTQAINTFKQLEERSQIRGNHSLLASLGEAYYYSGDNKNALVTLKRAHALDKNQQRGLDILAALLASEKQISEIEKLVPVSWTNEEHGPQAWIALSYLLYANNNLTRAAYLAQKACYLCPRNVEALVLKGKLLFDLKQYTEAISHFREAFKVAPHRFEPHRGLVDCYMATQRIREASTIASNSCKQLNNAPRALTLYAAVLMKDPVAVCKAKSLLEKALSQDSSYLPAVYLLAEIYEQEMNVEGAIALLEKIVRNTPTSRIHQMLGDLLAKLNEEAKAFDHYYSALSLDPNNQRAVEGLNRLDGAAGNTGRDASYYNPMSDVDGSFVDHVPPSDPEDSSEISV</sequence>
<dbReference type="Gene3D" id="1.25.40.10">
    <property type="entry name" value="Tetratricopeptide repeat domain"/>
    <property type="match status" value="4"/>
</dbReference>
<dbReference type="SMR" id="A0A482XQX2"/>
<dbReference type="InterPro" id="IPR019734">
    <property type="entry name" value="TPR_rpt"/>
</dbReference>
<feature type="compositionally biased region" description="Acidic residues" evidence="3">
    <location>
        <begin position="543"/>
        <end position="552"/>
    </location>
</feature>
<dbReference type="FunCoup" id="A0A482XQX2">
    <property type="interactions" value="688"/>
</dbReference>
<reference evidence="4 5" key="1">
    <citation type="journal article" date="2017" name="Gigascience">
        <title>Genome sequence of the small brown planthopper, Laodelphax striatellus.</title>
        <authorList>
            <person name="Zhu J."/>
            <person name="Jiang F."/>
            <person name="Wang X."/>
            <person name="Yang P."/>
            <person name="Bao Y."/>
            <person name="Zhao W."/>
            <person name="Wang W."/>
            <person name="Lu H."/>
            <person name="Wang Q."/>
            <person name="Cui N."/>
            <person name="Li J."/>
            <person name="Chen X."/>
            <person name="Luo L."/>
            <person name="Yu J."/>
            <person name="Kang L."/>
            <person name="Cui F."/>
        </authorList>
    </citation>
    <scope>NUCLEOTIDE SEQUENCE [LARGE SCALE GENOMIC DNA]</scope>
    <source>
        <strain evidence="4">Lst14</strain>
    </source>
</reference>
<dbReference type="STRING" id="195883.A0A482XQX2"/>
<dbReference type="Pfam" id="PF14559">
    <property type="entry name" value="TPR_19"/>
    <property type="match status" value="2"/>
</dbReference>
<dbReference type="AlphaFoldDB" id="A0A482XQX2"/>
<dbReference type="InParanoid" id="A0A482XQX2"/>
<dbReference type="SUPFAM" id="SSF48452">
    <property type="entry name" value="TPR-like"/>
    <property type="match status" value="2"/>
</dbReference>
<name>A0A482XQX2_LAOST</name>
<dbReference type="SMART" id="SM00028">
    <property type="entry name" value="TPR"/>
    <property type="match status" value="6"/>
</dbReference>
<dbReference type="Proteomes" id="UP000291343">
    <property type="component" value="Unassembled WGS sequence"/>
</dbReference>
<feature type="repeat" description="TPR" evidence="2">
    <location>
        <begin position="230"/>
        <end position="263"/>
    </location>
</feature>
<dbReference type="EMBL" id="QKKF02003048">
    <property type="protein sequence ID" value="RZF47859.1"/>
    <property type="molecule type" value="Genomic_DNA"/>
</dbReference>
<evidence type="ECO:0000313" key="4">
    <source>
        <dbReference type="EMBL" id="RZF47859.1"/>
    </source>
</evidence>
<protein>
    <recommendedName>
        <fullName evidence="6">Anaphase-promoting complex subunit 7</fullName>
    </recommendedName>
</protein>
<evidence type="ECO:0000256" key="3">
    <source>
        <dbReference type="SAM" id="MobiDB-lite"/>
    </source>
</evidence>
<dbReference type="GO" id="GO:0051301">
    <property type="term" value="P:cell division"/>
    <property type="evidence" value="ECO:0007669"/>
    <property type="project" value="TreeGrafter"/>
</dbReference>
<feature type="region of interest" description="Disordered" evidence="3">
    <location>
        <begin position="533"/>
        <end position="552"/>
    </location>
</feature>
<evidence type="ECO:0000256" key="2">
    <source>
        <dbReference type="PROSITE-ProRule" id="PRU00339"/>
    </source>
</evidence>
<dbReference type="OrthoDB" id="308440at2759"/>
<keyword evidence="5" id="KW-1185">Reference proteome</keyword>
<comment type="caution">
    <text evidence="4">The sequence shown here is derived from an EMBL/GenBank/DDBJ whole genome shotgun (WGS) entry which is preliminary data.</text>
</comment>
<accession>A0A482XQX2</accession>
<dbReference type="PANTHER" id="PTHR12558:SF36">
    <property type="entry name" value="ANAPHASE-PROMOTING COMPLEX SUBUNIT 7"/>
    <property type="match status" value="1"/>
</dbReference>
<keyword evidence="1 2" id="KW-0802">TPR repeat</keyword>
<dbReference type="GO" id="GO:0045842">
    <property type="term" value="P:positive regulation of mitotic metaphase/anaphase transition"/>
    <property type="evidence" value="ECO:0007669"/>
    <property type="project" value="TreeGrafter"/>
</dbReference>
<organism evidence="4 5">
    <name type="scientific">Laodelphax striatellus</name>
    <name type="common">Small brown planthopper</name>
    <name type="synonym">Delphax striatella</name>
    <dbReference type="NCBI Taxonomy" id="195883"/>
    <lineage>
        <taxon>Eukaryota</taxon>
        <taxon>Metazoa</taxon>
        <taxon>Ecdysozoa</taxon>
        <taxon>Arthropoda</taxon>
        <taxon>Hexapoda</taxon>
        <taxon>Insecta</taxon>
        <taxon>Pterygota</taxon>
        <taxon>Neoptera</taxon>
        <taxon>Paraneoptera</taxon>
        <taxon>Hemiptera</taxon>
        <taxon>Auchenorrhyncha</taxon>
        <taxon>Fulgoroidea</taxon>
        <taxon>Delphacidae</taxon>
        <taxon>Criomorphinae</taxon>
        <taxon>Laodelphax</taxon>
    </lineage>
</organism>
<dbReference type="InterPro" id="IPR011990">
    <property type="entry name" value="TPR-like_helical_dom_sf"/>
</dbReference>
<dbReference type="GO" id="GO:0016567">
    <property type="term" value="P:protein ubiquitination"/>
    <property type="evidence" value="ECO:0007669"/>
    <property type="project" value="TreeGrafter"/>
</dbReference>
<feature type="repeat" description="TPR" evidence="2">
    <location>
        <begin position="332"/>
        <end position="365"/>
    </location>
</feature>
<evidence type="ECO:0000313" key="5">
    <source>
        <dbReference type="Proteomes" id="UP000291343"/>
    </source>
</evidence>
<feature type="repeat" description="TPR" evidence="2">
    <location>
        <begin position="468"/>
        <end position="501"/>
    </location>
</feature>
<evidence type="ECO:0008006" key="6">
    <source>
        <dbReference type="Google" id="ProtNLM"/>
    </source>
</evidence>
<dbReference type="GO" id="GO:0005680">
    <property type="term" value="C:anaphase-promoting complex"/>
    <property type="evidence" value="ECO:0007669"/>
    <property type="project" value="TreeGrafter"/>
</dbReference>
<dbReference type="PANTHER" id="PTHR12558">
    <property type="entry name" value="CELL DIVISION CYCLE 16,23,27"/>
    <property type="match status" value="1"/>
</dbReference>
<gene>
    <name evidence="4" type="ORF">LSTR_LSTR010649</name>
</gene>
<proteinExistence type="predicted"/>